<keyword evidence="1" id="KW-0677">Repeat</keyword>
<dbReference type="InterPro" id="IPR051550">
    <property type="entry name" value="SCF-Subunits/Alg-Epimerases"/>
</dbReference>
<dbReference type="Pfam" id="PF13229">
    <property type="entry name" value="Beta_helix"/>
    <property type="match status" value="1"/>
</dbReference>
<evidence type="ECO:0000256" key="1">
    <source>
        <dbReference type="ARBA" id="ARBA00022737"/>
    </source>
</evidence>
<dbReference type="eggNOG" id="COG5434">
    <property type="taxonomic scope" value="Bacteria"/>
</dbReference>
<dbReference type="STRING" id="411684.HPDFL43_04340"/>
<dbReference type="AlphaFoldDB" id="A9D3A7"/>
<protein>
    <submittedName>
        <fullName evidence="3">Twin-arg-translocated uncharacterized repeat protein</fullName>
    </submittedName>
</protein>
<dbReference type="InterPro" id="IPR006311">
    <property type="entry name" value="TAT_signal"/>
</dbReference>
<organism evidence="3 4">
    <name type="scientific">Hoeflea phototrophica (strain DSM 17068 / NCIMB 14078 / DFL-43)</name>
    <dbReference type="NCBI Taxonomy" id="411684"/>
    <lineage>
        <taxon>Bacteria</taxon>
        <taxon>Pseudomonadati</taxon>
        <taxon>Pseudomonadota</taxon>
        <taxon>Alphaproteobacteria</taxon>
        <taxon>Hyphomicrobiales</taxon>
        <taxon>Rhizobiaceae</taxon>
        <taxon>Hoeflea</taxon>
    </lineage>
</organism>
<keyword evidence="4" id="KW-1185">Reference proteome</keyword>
<dbReference type="Proteomes" id="UP000004291">
    <property type="component" value="Chromosome"/>
</dbReference>
<dbReference type="RefSeq" id="WP_245271108.1">
    <property type="nucleotide sequence ID" value="NZ_CM002917.1"/>
</dbReference>
<dbReference type="SUPFAM" id="SSF51126">
    <property type="entry name" value="Pectin lyase-like"/>
    <property type="match status" value="1"/>
</dbReference>
<gene>
    <name evidence="3" type="ORF">HPDFL43_04340</name>
</gene>
<dbReference type="PANTHER" id="PTHR22990:SF15">
    <property type="entry name" value="F-BOX ONLY PROTEIN 10"/>
    <property type="match status" value="1"/>
</dbReference>
<dbReference type="InterPro" id="IPR022444">
    <property type="entry name" value="Cofactor-bd_rpt"/>
</dbReference>
<evidence type="ECO:0000259" key="2">
    <source>
        <dbReference type="Pfam" id="PF13229"/>
    </source>
</evidence>
<dbReference type="InterPro" id="IPR022388">
    <property type="entry name" value="CHP03808"/>
</dbReference>
<dbReference type="InterPro" id="IPR011050">
    <property type="entry name" value="Pectin_lyase_fold/virulence"/>
</dbReference>
<name>A9D3A7_HOEPD</name>
<reference evidence="3 4" key="1">
    <citation type="submission" date="2007-10" db="EMBL/GenBank/DDBJ databases">
        <authorList>
            <person name="Wagner-Dobler I."/>
            <person name="Ferriera S."/>
            <person name="Johnson J."/>
            <person name="Kravitz S."/>
            <person name="Beeson K."/>
            <person name="Sutton G."/>
            <person name="Rogers Y.-H."/>
            <person name="Friedman R."/>
            <person name="Frazier M."/>
            <person name="Venter J.C."/>
        </authorList>
    </citation>
    <scope>NUCLEOTIDE SEQUENCE [LARGE SCALE GENOMIC DNA]</scope>
    <source>
        <strain evidence="3 4">DFL-43</strain>
    </source>
</reference>
<dbReference type="EMBL" id="ABIA03000002">
    <property type="protein sequence ID" value="EDQ33651.2"/>
    <property type="molecule type" value="Genomic_DNA"/>
</dbReference>
<dbReference type="HOGENOM" id="CLU_032301_0_0_5"/>
<dbReference type="InterPro" id="IPR039448">
    <property type="entry name" value="Beta_helix"/>
</dbReference>
<dbReference type="PANTHER" id="PTHR22990">
    <property type="entry name" value="F-BOX ONLY PROTEIN"/>
    <property type="match status" value="1"/>
</dbReference>
<dbReference type="SMART" id="SM00710">
    <property type="entry name" value="PbH1"/>
    <property type="match status" value="8"/>
</dbReference>
<dbReference type="InterPro" id="IPR006626">
    <property type="entry name" value="PbH1"/>
</dbReference>
<sequence length="471" mass="48580">MSKIRSRMNRRALLAGLTGSLVTAGTAGMLPLVATAPARGTELSFSRVDLRGGHDADLAGLLPDVADDQSRRFQNAINDAARAGRILRLPPGTFVVSNIDLPDGARIIGVPGATRLVYGGRGHGMLAEGASRIELSGFTFDGANQRLGEYVTGLIHLRGVAEATIEDMELSGSSGYGLTLEASGGRISRSEISGAGLSGLYAVESRGLSITDNVVRDCANGGILVHRWSVGEDATIVARNRVMRIAARAGGTGQNGNGINIFRAGNVMVTDNHVSDCAFSAIRANSASNIQITSNQAIRSGETAIYAEFSFEGAVIASNLVDGGTVGISVANFNEGGRLAAVTGNIIRNLTTQGPYPAEYAGFGIGLAIEADAAISGNVIEGAPKWGVLMGWGPFLRAVNFTGNTIRASGAGVAVSVVEGAGAALISGNMFDDIPGGAVIGCRWNEVVTKDLTKVGAGRFKHLTVERNAVA</sequence>
<dbReference type="NCBIfam" id="TIGR03808">
    <property type="entry name" value="RR_plus_rpt_1"/>
    <property type="match status" value="1"/>
</dbReference>
<feature type="domain" description="Right handed beta helix" evidence="2">
    <location>
        <begin position="155"/>
        <end position="332"/>
    </location>
</feature>
<dbReference type="Gene3D" id="2.160.20.10">
    <property type="entry name" value="Single-stranded right-handed beta-helix, Pectin lyase-like"/>
    <property type="match status" value="1"/>
</dbReference>
<reference evidence="3 4" key="2">
    <citation type="submission" date="2012-06" db="EMBL/GenBank/DDBJ databases">
        <authorList>
            <person name="Fiebig A."/>
        </authorList>
    </citation>
    <scope>NUCLEOTIDE SEQUENCE [LARGE SCALE GENOMIC DNA]</scope>
    <source>
        <strain evidence="3 4">DFL-43</strain>
    </source>
</reference>
<evidence type="ECO:0000313" key="3">
    <source>
        <dbReference type="EMBL" id="EDQ33651.2"/>
    </source>
</evidence>
<dbReference type="InterPro" id="IPR012334">
    <property type="entry name" value="Pectin_lyas_fold"/>
</dbReference>
<dbReference type="PROSITE" id="PS51318">
    <property type="entry name" value="TAT"/>
    <property type="match status" value="1"/>
</dbReference>
<dbReference type="NCBIfam" id="TIGR03807">
    <property type="entry name" value="RR_fam_repeat"/>
    <property type="match status" value="2"/>
</dbReference>
<accession>A9D3A7</accession>
<evidence type="ECO:0000313" key="4">
    <source>
        <dbReference type="Proteomes" id="UP000004291"/>
    </source>
</evidence>
<proteinExistence type="predicted"/>
<comment type="caution">
    <text evidence="3">The sequence shown here is derived from an EMBL/GenBank/DDBJ whole genome shotgun (WGS) entry which is preliminary data.</text>
</comment>